<dbReference type="OrthoDB" id="796548at2"/>
<evidence type="ECO:0000259" key="1">
    <source>
        <dbReference type="Pfam" id="PF07022"/>
    </source>
</evidence>
<evidence type="ECO:0000313" key="2">
    <source>
        <dbReference type="EMBL" id="OAD90272.1"/>
    </source>
</evidence>
<dbReference type="AlphaFoldDB" id="A0A1A9LC72"/>
<dbReference type="Proteomes" id="UP000077552">
    <property type="component" value="Unassembled WGS sequence"/>
</dbReference>
<dbReference type="EMBL" id="LXIE01000049">
    <property type="protein sequence ID" value="OAD90272.1"/>
    <property type="molecule type" value="Genomic_DNA"/>
</dbReference>
<dbReference type="Gene3D" id="1.10.260.40">
    <property type="entry name" value="lambda repressor-like DNA-binding domains"/>
    <property type="match status" value="1"/>
</dbReference>
<dbReference type="RefSeq" id="WP_068762969.1">
    <property type="nucleotide sequence ID" value="NZ_LXIE01000049.1"/>
</dbReference>
<proteinExistence type="predicted"/>
<keyword evidence="3" id="KW-1185">Reference proteome</keyword>
<protein>
    <recommendedName>
        <fullName evidence="1">Bacteriophage CI repressor N-terminal domain-containing protein</fullName>
    </recommendedName>
</protein>
<reference evidence="2 3" key="1">
    <citation type="submission" date="2016-05" db="EMBL/GenBank/DDBJ databases">
        <title>Genome sequencing of Vitellibacter soesokkakensis RSSK-12.</title>
        <authorList>
            <person name="Thevarajoo S."/>
            <person name="Selvaratnam C."/>
            <person name="Goh K.M."/>
            <person name="Chan K.-G."/>
            <person name="Chong C.S."/>
        </authorList>
    </citation>
    <scope>NUCLEOTIDE SEQUENCE [LARGE SCALE GENOMIC DNA]</scope>
    <source>
        <strain evidence="2 3">RSSK-12</strain>
    </source>
</reference>
<organism evidence="2 3">
    <name type="scientific">Aequorivita soesokkakensis</name>
    <dbReference type="NCBI Taxonomy" id="1385699"/>
    <lineage>
        <taxon>Bacteria</taxon>
        <taxon>Pseudomonadati</taxon>
        <taxon>Bacteroidota</taxon>
        <taxon>Flavobacteriia</taxon>
        <taxon>Flavobacteriales</taxon>
        <taxon>Flavobacteriaceae</taxon>
        <taxon>Aequorivita</taxon>
    </lineage>
</organism>
<name>A0A1A9LC72_9FLAO</name>
<dbReference type="GO" id="GO:0045892">
    <property type="term" value="P:negative regulation of DNA-templated transcription"/>
    <property type="evidence" value="ECO:0007669"/>
    <property type="project" value="InterPro"/>
</dbReference>
<dbReference type="GO" id="GO:0003677">
    <property type="term" value="F:DNA binding"/>
    <property type="evidence" value="ECO:0007669"/>
    <property type="project" value="InterPro"/>
</dbReference>
<comment type="caution">
    <text evidence="2">The sequence shown here is derived from an EMBL/GenBank/DDBJ whole genome shotgun (WGS) entry which is preliminary data.</text>
</comment>
<evidence type="ECO:0000313" key="3">
    <source>
        <dbReference type="Proteomes" id="UP000077552"/>
    </source>
</evidence>
<gene>
    <name evidence="2" type="ORF">A7A78_06915</name>
</gene>
<dbReference type="Pfam" id="PF07022">
    <property type="entry name" value="Phage_CI_repr"/>
    <property type="match status" value="1"/>
</dbReference>
<dbReference type="InterPro" id="IPR010744">
    <property type="entry name" value="Phage_CI_N"/>
</dbReference>
<dbReference type="InterPro" id="IPR010982">
    <property type="entry name" value="Lambda_DNA-bd_dom_sf"/>
</dbReference>
<feature type="domain" description="Bacteriophage CI repressor N-terminal" evidence="1">
    <location>
        <begin position="7"/>
        <end position="66"/>
    </location>
</feature>
<sequence length="140" mass="16230">MDKAIMLDRIKDHYSFQTDVDFAKFLGITPQTFSNWKSRNSFDAELLYNKCPELNPSWLLCGKEPMITESKIQELQVNEAKSPYILRKKLTYLEDEIKVLSQADKIMSESGSQIKKAIKLLTDKLQLTEKELQQVLKKKG</sequence>
<accession>A0A1A9LC72</accession>